<evidence type="ECO:0000256" key="1">
    <source>
        <dbReference type="ARBA" id="ARBA00022729"/>
    </source>
</evidence>
<dbReference type="InterPro" id="IPR018389">
    <property type="entry name" value="DctP_fam"/>
</dbReference>
<dbReference type="NCBIfam" id="NF037995">
    <property type="entry name" value="TRAP_S1"/>
    <property type="match status" value="1"/>
</dbReference>
<comment type="caution">
    <text evidence="3">The sequence shown here is derived from an EMBL/GenBank/DDBJ whole genome shotgun (WGS) entry which is preliminary data.</text>
</comment>
<dbReference type="EMBL" id="SRMF01000003">
    <property type="protein sequence ID" value="TGG93615.1"/>
    <property type="molecule type" value="Genomic_DNA"/>
</dbReference>
<dbReference type="AlphaFoldDB" id="A0A4Z0WBB8"/>
<evidence type="ECO:0000313" key="3">
    <source>
        <dbReference type="EMBL" id="TGG93615.1"/>
    </source>
</evidence>
<dbReference type="Gene3D" id="3.40.190.170">
    <property type="entry name" value="Bacterial extracellular solute-binding protein, family 7"/>
    <property type="match status" value="1"/>
</dbReference>
<evidence type="ECO:0000256" key="2">
    <source>
        <dbReference type="SAM" id="SignalP"/>
    </source>
</evidence>
<name>A0A4Z0WBB8_9GAMM</name>
<evidence type="ECO:0000313" key="4">
    <source>
        <dbReference type="Proteomes" id="UP000297475"/>
    </source>
</evidence>
<dbReference type="PANTHER" id="PTHR33376:SF15">
    <property type="entry name" value="BLL6794 PROTEIN"/>
    <property type="match status" value="1"/>
</dbReference>
<gene>
    <name evidence="3" type="ORF">E4656_09990</name>
</gene>
<dbReference type="InterPro" id="IPR038404">
    <property type="entry name" value="TRAP_DctP_sf"/>
</dbReference>
<sequence>MTRTITAITLIGGFAAAAQVQAQEVTLRLAHLWPEVSGNHQRVMQAWADQIEEESNGRIAVEVYPGGSLVPPPDQYDAVSDRIVDVTATVQGYTANRFPLTQIVELPGVSDSGAHGACILQSLYDEGHLDAEYEDTHPLFMFTHGPGMFHVVGTEIREPSDLQGLRIRRPTTVVGNILEELGAQAVGMPAPESYTAMQRGVIDGVALPWEATIGFRLAELVDSHTEIAGMYTLSFIMTMNRGVYESMSAENRAVIDANSGLDWAVLAGEVFDDLDQAGIDDAMANDRPINVIEGGTSHPDWAPAMERSLERYLSEVEERGLPAREVYDRAMELRNTCDA</sequence>
<dbReference type="OrthoDB" id="9177965at2"/>
<feature type="chain" id="PRO_5021289691" evidence="2">
    <location>
        <begin position="23"/>
        <end position="339"/>
    </location>
</feature>
<dbReference type="GO" id="GO:0055085">
    <property type="term" value="P:transmembrane transport"/>
    <property type="evidence" value="ECO:0007669"/>
    <property type="project" value="InterPro"/>
</dbReference>
<dbReference type="PANTHER" id="PTHR33376">
    <property type="match status" value="1"/>
</dbReference>
<accession>A0A4Z0WBB8</accession>
<feature type="signal peptide" evidence="2">
    <location>
        <begin position="1"/>
        <end position="22"/>
    </location>
</feature>
<dbReference type="CDD" id="cd13665">
    <property type="entry name" value="PBP2_TRAP_Dctp3_4"/>
    <property type="match status" value="1"/>
</dbReference>
<keyword evidence="1 2" id="KW-0732">Signal</keyword>
<organism evidence="3 4">
    <name type="scientific">Natronospirillum operosum</name>
    <dbReference type="NCBI Taxonomy" id="2759953"/>
    <lineage>
        <taxon>Bacteria</taxon>
        <taxon>Pseudomonadati</taxon>
        <taxon>Pseudomonadota</taxon>
        <taxon>Gammaproteobacteria</taxon>
        <taxon>Oceanospirillales</taxon>
        <taxon>Natronospirillaceae</taxon>
        <taxon>Natronospirillum</taxon>
    </lineage>
</organism>
<reference evidence="3 4" key="1">
    <citation type="submission" date="2019-04" db="EMBL/GenBank/DDBJ databases">
        <title>Natronospirillum operosus gen. nov., sp. nov., a haloalkaliphilic satellite isolated from decaying biomass of laboratory culture of cyanobacterium Geitlerinema sp. and proposal of Natronospirillaceae fam. nov. and Saccharospirillaceae fam. nov.</title>
        <authorList>
            <person name="Kevbrin V."/>
            <person name="Boltyanskaya Y."/>
            <person name="Koziaeva V."/>
            <person name="Grouzdev D.S."/>
            <person name="Park M."/>
            <person name="Cho J."/>
        </authorList>
    </citation>
    <scope>NUCLEOTIDE SEQUENCE [LARGE SCALE GENOMIC DNA]</scope>
    <source>
        <strain evidence="3 4">G-116</strain>
    </source>
</reference>
<protein>
    <submittedName>
        <fullName evidence="3">TRAP transporter substrate-binding protein</fullName>
    </submittedName>
</protein>
<dbReference type="Pfam" id="PF03480">
    <property type="entry name" value="DctP"/>
    <property type="match status" value="1"/>
</dbReference>
<keyword evidence="4" id="KW-1185">Reference proteome</keyword>
<dbReference type="Proteomes" id="UP000297475">
    <property type="component" value="Unassembled WGS sequence"/>
</dbReference>
<proteinExistence type="predicted"/>